<comment type="similarity">
    <text evidence="6">Belongs to the peptidase M3 family.</text>
</comment>
<keyword evidence="1 6" id="KW-0645">Protease</keyword>
<dbReference type="eggNOG" id="COG1164">
    <property type="taxonomic scope" value="Bacteria"/>
</dbReference>
<evidence type="ECO:0000259" key="7">
    <source>
        <dbReference type="Pfam" id="PF01432"/>
    </source>
</evidence>
<keyword evidence="4 6" id="KW-0862">Zinc</keyword>
<reference evidence="8 9" key="1">
    <citation type="submission" date="2013-12" db="EMBL/GenBank/DDBJ databases">
        <title>NBRP : Genome information of microbial organism related human and environment.</title>
        <authorList>
            <person name="Hattori M."/>
            <person name="Oshima K."/>
            <person name="Inaba H."/>
            <person name="Suda W."/>
            <person name="Sakamoto M."/>
            <person name="Iino T."/>
            <person name="Kitahara M."/>
            <person name="Oshida Y."/>
            <person name="Iida T."/>
            <person name="Kudo T."/>
            <person name="Itoh T."/>
            <person name="Ahmed I."/>
            <person name="Ohkuma M."/>
        </authorList>
    </citation>
    <scope>NUCLEOTIDE SEQUENCE [LARGE SCALE GENOMIC DNA]</scope>
    <source>
        <strain evidence="8 9">JCM 21738</strain>
    </source>
</reference>
<comment type="caution">
    <text evidence="8">The sequence shown here is derived from an EMBL/GenBank/DDBJ whole genome shotgun (WGS) entry which is preliminary data.</text>
</comment>
<evidence type="ECO:0000256" key="3">
    <source>
        <dbReference type="ARBA" id="ARBA00022801"/>
    </source>
</evidence>
<evidence type="ECO:0000313" key="9">
    <source>
        <dbReference type="Proteomes" id="UP000018949"/>
    </source>
</evidence>
<evidence type="ECO:0000256" key="2">
    <source>
        <dbReference type="ARBA" id="ARBA00022723"/>
    </source>
</evidence>
<evidence type="ECO:0000256" key="6">
    <source>
        <dbReference type="RuleBase" id="RU003435"/>
    </source>
</evidence>
<evidence type="ECO:0000313" key="8">
    <source>
        <dbReference type="EMBL" id="GAE47894.1"/>
    </source>
</evidence>
<proteinExistence type="inferred from homology"/>
<dbReference type="Proteomes" id="UP000018949">
    <property type="component" value="Unassembled WGS sequence"/>
</dbReference>
<name>W4RW71_9BACI</name>
<evidence type="ECO:0000256" key="1">
    <source>
        <dbReference type="ARBA" id="ARBA00022670"/>
    </source>
</evidence>
<dbReference type="SUPFAM" id="SSF55486">
    <property type="entry name" value="Metalloproteases ('zincins'), catalytic domain"/>
    <property type="match status" value="1"/>
</dbReference>
<keyword evidence="3 6" id="KW-0378">Hydrolase</keyword>
<dbReference type="GO" id="GO:0046872">
    <property type="term" value="F:metal ion binding"/>
    <property type="evidence" value="ECO:0007669"/>
    <property type="project" value="UniProtKB-UniRule"/>
</dbReference>
<gene>
    <name evidence="8" type="ORF">JCM21738_4919</name>
</gene>
<dbReference type="InterPro" id="IPR042088">
    <property type="entry name" value="OligoPept_F_C"/>
</dbReference>
<dbReference type="GO" id="GO:0004222">
    <property type="term" value="F:metalloendopeptidase activity"/>
    <property type="evidence" value="ECO:0007669"/>
    <property type="project" value="InterPro"/>
</dbReference>
<feature type="domain" description="Peptidase M3A/M3B catalytic" evidence="7">
    <location>
        <begin position="3"/>
        <end position="122"/>
    </location>
</feature>
<dbReference type="Pfam" id="PF01432">
    <property type="entry name" value="Peptidase_M3"/>
    <property type="match status" value="1"/>
</dbReference>
<keyword evidence="9" id="KW-1185">Reference proteome</keyword>
<dbReference type="GO" id="GO:0006508">
    <property type="term" value="P:proteolysis"/>
    <property type="evidence" value="ECO:0007669"/>
    <property type="project" value="UniProtKB-KW"/>
</dbReference>
<accession>W4RW71</accession>
<evidence type="ECO:0000256" key="4">
    <source>
        <dbReference type="ARBA" id="ARBA00022833"/>
    </source>
</evidence>
<dbReference type="InterPro" id="IPR001567">
    <property type="entry name" value="Pept_M3A_M3B_dom"/>
</dbReference>
<evidence type="ECO:0000256" key="5">
    <source>
        <dbReference type="ARBA" id="ARBA00023049"/>
    </source>
</evidence>
<dbReference type="AlphaFoldDB" id="W4RW71"/>
<dbReference type="Gene3D" id="1.10.1370.20">
    <property type="entry name" value="Oligoendopeptidase f, C-terminal domain"/>
    <property type="match status" value="1"/>
</dbReference>
<keyword evidence="2 6" id="KW-0479">Metal-binding</keyword>
<protein>
    <submittedName>
        <fullName evidence="8">Oligoendopeptidase F</fullName>
    </submittedName>
</protein>
<organism evidence="8 9">
    <name type="scientific">Mesobacillus boroniphilus JCM 21738</name>
    <dbReference type="NCBI Taxonomy" id="1294265"/>
    <lineage>
        <taxon>Bacteria</taxon>
        <taxon>Bacillati</taxon>
        <taxon>Bacillota</taxon>
        <taxon>Bacilli</taxon>
        <taxon>Bacillales</taxon>
        <taxon>Bacillaceae</taxon>
        <taxon>Mesobacillus</taxon>
    </lineage>
</organism>
<keyword evidence="5 6" id="KW-0482">Metalloprotease</keyword>
<comment type="cofactor">
    <cofactor evidence="6">
        <name>Zn(2+)</name>
        <dbReference type="ChEBI" id="CHEBI:29105"/>
    </cofactor>
    <text evidence="6">Binds 1 zinc ion.</text>
</comment>
<dbReference type="EMBL" id="BAUW01000105">
    <property type="protein sequence ID" value="GAE47894.1"/>
    <property type="molecule type" value="Genomic_DNA"/>
</dbReference>
<sequence>MSRLRNYDSVTDMLLHDQQVTREMYDNQLDIIQEELAPHMRRYAKLKKRVLGLDKMTNADLKAPLDRDYKIETRYEEAAETVQKALEIMGPEYSKMIKTALSERWVDYADNVGKSTGAFCSRGHYLTPLLMNFRSIKAIPQQISFTR</sequence>